<keyword evidence="3" id="KW-1185">Reference proteome</keyword>
<dbReference type="EMBL" id="FPBD01000001">
    <property type="protein sequence ID" value="SFT44002.1"/>
    <property type="molecule type" value="Genomic_DNA"/>
</dbReference>
<protein>
    <submittedName>
        <fullName evidence="2">Uncharacterized protein YjbI, contains pentapeptide repeats</fullName>
    </submittedName>
</protein>
<dbReference type="Proteomes" id="UP000183371">
    <property type="component" value="Unassembled WGS sequence"/>
</dbReference>
<gene>
    <name evidence="2" type="ORF">SAMN05444141_101564</name>
</gene>
<reference evidence="3" key="1">
    <citation type="submission" date="2016-10" db="EMBL/GenBank/DDBJ databases">
        <authorList>
            <person name="Varghese N."/>
            <person name="Submissions S."/>
        </authorList>
    </citation>
    <scope>NUCLEOTIDE SEQUENCE [LARGE SCALE GENOMIC DNA]</scope>
    <source>
        <strain evidence="3">DSM 17465</strain>
    </source>
</reference>
<organism evidence="2 3">
    <name type="scientific">Pseudovibrio denitrificans</name>
    <dbReference type="NCBI Taxonomy" id="258256"/>
    <lineage>
        <taxon>Bacteria</taxon>
        <taxon>Pseudomonadati</taxon>
        <taxon>Pseudomonadota</taxon>
        <taxon>Alphaproteobacteria</taxon>
        <taxon>Hyphomicrobiales</taxon>
        <taxon>Stappiaceae</taxon>
        <taxon>Pseudovibrio</taxon>
    </lineage>
</organism>
<sequence length="505" mass="55876">MTNADAMKEYIFSDPQKWNTWLSKQVDADLTFEVTFSDPSFTGDAIKDVFLASSKLVGSLLDVNSIQKTNFFNSRLDNAAFQVAALSDVGFESCVLFGATFHGSKLHRCNFDFTQLDDATFERNQIHNSRFVGAKGEKVKFLGVSVKDTQLRRSNLRSSSWSKATLRNANFHDGGLIEANFTECKFIGCKFNGVRFGNATLSNCEFVAGSFIRANFKNARLADIEFANVNLLKANFRDAELQNVIFVDCDLTGVDFTGTSIYSADQLKGCTTDRTTIFATDPNENEVTREVKAAKTEHHLGSATLTLPPIEFSVGELTTGSQLRNRQTIHTVTPISFERADGSHEAIVLESLAIAMWGKENRLGFLFDQIQAELHQQEDRSAYLEGQSWLERLMDYELADVNRDARYAAVKAAIDERYAIPYFGSLKSLTEQSLSSFMGFVTFAQETGTEAVVTGALVYGCSVIIIRAAPVIGDAAGDNSRKVMNALGNRIVTMIEAKDKELEDS</sequence>
<keyword evidence="1" id="KW-0677">Repeat</keyword>
<proteinExistence type="predicted"/>
<dbReference type="Pfam" id="PF00805">
    <property type="entry name" value="Pentapeptide"/>
    <property type="match status" value="1"/>
</dbReference>
<dbReference type="PANTHER" id="PTHR47485">
    <property type="entry name" value="THYLAKOID LUMENAL 17.4 KDA PROTEIN, CHLOROPLASTIC"/>
    <property type="match status" value="1"/>
</dbReference>
<name>A0A1I6Y0Y7_9HYPH</name>
<dbReference type="RefSeq" id="WP_167369196.1">
    <property type="nucleotide sequence ID" value="NZ_FPBD01000001.1"/>
</dbReference>
<evidence type="ECO:0000256" key="1">
    <source>
        <dbReference type="ARBA" id="ARBA00022737"/>
    </source>
</evidence>
<dbReference type="InterPro" id="IPR001646">
    <property type="entry name" value="5peptide_repeat"/>
</dbReference>
<dbReference type="Pfam" id="PF13599">
    <property type="entry name" value="Pentapeptide_4"/>
    <property type="match status" value="1"/>
</dbReference>
<dbReference type="PANTHER" id="PTHR47485:SF1">
    <property type="entry name" value="THYLAKOID LUMENAL 17.4 KDA PROTEIN, CHLOROPLASTIC"/>
    <property type="match status" value="1"/>
</dbReference>
<accession>A0A1I6Y0Y7</accession>
<dbReference type="SUPFAM" id="SSF141571">
    <property type="entry name" value="Pentapeptide repeat-like"/>
    <property type="match status" value="2"/>
</dbReference>
<dbReference type="AlphaFoldDB" id="A0A1I6Y0Y7"/>
<evidence type="ECO:0000313" key="2">
    <source>
        <dbReference type="EMBL" id="SFT44002.1"/>
    </source>
</evidence>
<evidence type="ECO:0000313" key="3">
    <source>
        <dbReference type="Proteomes" id="UP000183371"/>
    </source>
</evidence>
<dbReference type="Gene3D" id="2.160.20.80">
    <property type="entry name" value="E3 ubiquitin-protein ligase SopA"/>
    <property type="match status" value="2"/>
</dbReference>